<dbReference type="OrthoDB" id="4827574at2"/>
<organism evidence="4 5">
    <name type="scientific">Pseudoclavibacter chungangensis</name>
    <dbReference type="NCBI Taxonomy" id="587635"/>
    <lineage>
        <taxon>Bacteria</taxon>
        <taxon>Bacillati</taxon>
        <taxon>Actinomycetota</taxon>
        <taxon>Actinomycetes</taxon>
        <taxon>Micrococcales</taxon>
        <taxon>Microbacteriaceae</taxon>
        <taxon>Pseudoclavibacter</taxon>
    </lineage>
</organism>
<feature type="compositionally biased region" description="Basic residues" evidence="1">
    <location>
        <begin position="586"/>
        <end position="599"/>
    </location>
</feature>
<evidence type="ECO:0000259" key="2">
    <source>
        <dbReference type="Pfam" id="PF02720"/>
    </source>
</evidence>
<evidence type="ECO:0000313" key="5">
    <source>
        <dbReference type="Proteomes" id="UP000467240"/>
    </source>
</evidence>
<evidence type="ECO:0000256" key="1">
    <source>
        <dbReference type="SAM" id="MobiDB-lite"/>
    </source>
</evidence>
<feature type="compositionally biased region" description="Low complexity" evidence="1">
    <location>
        <begin position="458"/>
        <end position="476"/>
    </location>
</feature>
<feature type="compositionally biased region" description="Polar residues" evidence="1">
    <location>
        <begin position="477"/>
        <end position="492"/>
    </location>
</feature>
<accession>A0A7J5C1N7</accession>
<dbReference type="InterPro" id="IPR003870">
    <property type="entry name" value="DUF222"/>
</dbReference>
<sequence>MNANAAPAPGHEPEPPRARCAGRGVVRVRLLTGQVASAGTAALAAAEASVRAGGEPRDAQHEAVELLRALDALSAAVAGGRARTEEFLYATAVARGRGEVGVHDDGAAVGVRSDSDDTLPDLGDPERIRIAVLEAASEAAVATCTTTQAMSGRMTESNALRNRFPATLHALCDGLISARHAAIIRDRGERIAHDDDRAAYEHTLVPIARETTPGRLDRAARREAERYLREPLADRHRRARDARRVWITEDEDAMCILSARLPLVLGTGIHDRLTRYAKLLRHPADPRRLDHLRADVLSELLLTGVAPDADARHGIDSTRSTIATGSDAGPGGACPNGAGPNGATHDDEAPPGEHTATRGSGLSGIHAIRGRVAVTVPALTLLGRTDDPALLGGRSPIPIEQAATLLADAPTFTRILTHPMTGIPVGSDRHDPGAALREHLRTREHTAGSPGVSRRHSTATSTTPTTGSTAAPPHTTISPTSAERTTCSSTGRSGRRPTAPAVSSNGPRPTAAATPTSPTPRARSSPRRRSPNPPPTGLGPFPIMSDLHRGARPSRASDSPRRGRRVGRRRGTARTRARAPPDAAHRLHRTRTTHHRGRRAPIDPGPVDYIGPMVAKYDDASWHYGRDFPKLLPKRAASTHIGMFVAWCLLNGHASDRAVADLGDAIHLLSKRTRAMTPGRFLIRMMDEKFLGSDLTDEGNAFTHAYYEGDDDSLPYIDDYTDAAGPRVTNPYRVPDTWASYDRVAPRITARYEQWVAAGRPEFLT</sequence>
<feature type="region of interest" description="Disordered" evidence="1">
    <location>
        <begin position="442"/>
        <end position="605"/>
    </location>
</feature>
<dbReference type="AlphaFoldDB" id="A0A7J5C1N7"/>
<evidence type="ECO:0000313" key="4">
    <source>
        <dbReference type="EMBL" id="KAB1662541.1"/>
    </source>
</evidence>
<reference evidence="4 5" key="1">
    <citation type="submission" date="2019-09" db="EMBL/GenBank/DDBJ databases">
        <title>Phylogeny of genus Pseudoclavibacter and closely related genus.</title>
        <authorList>
            <person name="Li Y."/>
        </authorList>
    </citation>
    <scope>NUCLEOTIDE SEQUENCE [LARGE SCALE GENOMIC DNA]</scope>
    <source>
        <strain evidence="4 5">DSM 23821</strain>
    </source>
</reference>
<gene>
    <name evidence="4" type="ORF">F8O01_00920</name>
</gene>
<dbReference type="Pfam" id="PF25191">
    <property type="entry name" value="DUF7832"/>
    <property type="match status" value="1"/>
</dbReference>
<proteinExistence type="predicted"/>
<name>A0A7J5C1N7_9MICO</name>
<dbReference type="Pfam" id="PF02720">
    <property type="entry name" value="DUF222"/>
    <property type="match status" value="1"/>
</dbReference>
<feature type="region of interest" description="Disordered" evidence="1">
    <location>
        <begin position="319"/>
        <end position="363"/>
    </location>
</feature>
<dbReference type="Proteomes" id="UP000467240">
    <property type="component" value="Unassembled WGS sequence"/>
</dbReference>
<dbReference type="EMBL" id="WBJZ01000001">
    <property type="protein sequence ID" value="KAB1662541.1"/>
    <property type="molecule type" value="Genomic_DNA"/>
</dbReference>
<feature type="compositionally biased region" description="Basic residues" evidence="1">
    <location>
        <begin position="562"/>
        <end position="577"/>
    </location>
</feature>
<evidence type="ECO:0000259" key="3">
    <source>
        <dbReference type="Pfam" id="PF25191"/>
    </source>
</evidence>
<feature type="domain" description="DUF222" evidence="2">
    <location>
        <begin position="140"/>
        <end position="321"/>
    </location>
</feature>
<keyword evidence="5" id="KW-1185">Reference proteome</keyword>
<feature type="domain" description="DUF7832" evidence="3">
    <location>
        <begin position="616"/>
        <end position="732"/>
    </location>
</feature>
<comment type="caution">
    <text evidence="4">The sequence shown here is derived from an EMBL/GenBank/DDBJ whole genome shotgun (WGS) entry which is preliminary data.</text>
</comment>
<feature type="compositionally biased region" description="Low complexity" evidence="1">
    <location>
        <begin position="507"/>
        <end position="523"/>
    </location>
</feature>
<dbReference type="InterPro" id="IPR057154">
    <property type="entry name" value="DUF7832"/>
</dbReference>
<protein>
    <submittedName>
        <fullName evidence="4">DUF222 domain-containing protein</fullName>
    </submittedName>
</protein>